<protein>
    <submittedName>
        <fullName evidence="1">S4 domain-containing protein YaaA</fullName>
    </submittedName>
</protein>
<sequence>MTTISIHGEYITLAQFLKITDLIGSGGQAKAFLAEAAIKINGEPDNRRGRKLYPGDRVEVAGAGAFLLAAEQG</sequence>
<evidence type="ECO:0000313" key="2">
    <source>
        <dbReference type="Proteomes" id="UP001631969"/>
    </source>
</evidence>
<keyword evidence="2" id="KW-1185">Reference proteome</keyword>
<comment type="caution">
    <text evidence="1">The sequence shown here is derived from an EMBL/GenBank/DDBJ whole genome shotgun (WGS) entry which is preliminary data.</text>
</comment>
<dbReference type="Proteomes" id="UP001631969">
    <property type="component" value="Unassembled WGS sequence"/>
</dbReference>
<proteinExistence type="predicted"/>
<reference evidence="1" key="1">
    <citation type="submission" date="2024-12" db="EMBL/GenBank/DDBJ databases">
        <authorList>
            <person name="Wu N."/>
        </authorList>
    </citation>
    <scope>NUCLEOTIDE SEQUENCE</scope>
    <source>
        <strain evidence="1">P15</strain>
    </source>
</reference>
<dbReference type="EMBL" id="JBJURJ010000018">
    <property type="protein sequence ID" value="MFM9331308.1"/>
    <property type="molecule type" value="Genomic_DNA"/>
</dbReference>
<name>A0ACC7P2T3_9BACL</name>
<gene>
    <name evidence="1" type="primary">yaaA</name>
    <name evidence="1" type="ORF">ACI1P1_23725</name>
</gene>
<organism evidence="1 2">
    <name type="scientific">Paenibacillus mesotrionivorans</name>
    <dbReference type="NCBI Taxonomy" id="3160968"/>
    <lineage>
        <taxon>Bacteria</taxon>
        <taxon>Bacillati</taxon>
        <taxon>Bacillota</taxon>
        <taxon>Bacilli</taxon>
        <taxon>Bacillales</taxon>
        <taxon>Paenibacillaceae</taxon>
        <taxon>Paenibacillus</taxon>
    </lineage>
</organism>
<evidence type="ECO:0000313" key="1">
    <source>
        <dbReference type="EMBL" id="MFM9331308.1"/>
    </source>
</evidence>
<accession>A0ACC7P2T3</accession>